<accession>A0A9N9YYD1</accession>
<dbReference type="PANTHER" id="PTHR10039:SF14">
    <property type="entry name" value="NACHT DOMAIN-CONTAINING PROTEIN"/>
    <property type="match status" value="1"/>
</dbReference>
<dbReference type="EMBL" id="CABFOC020000011">
    <property type="protein sequence ID" value="CAH0045494.1"/>
    <property type="molecule type" value="Genomic_DNA"/>
</dbReference>
<reference evidence="5" key="1">
    <citation type="submission" date="2019-06" db="EMBL/GenBank/DDBJ databases">
        <authorList>
            <person name="Broberg M."/>
        </authorList>
    </citation>
    <scope>NUCLEOTIDE SEQUENCE [LARGE SCALE GENOMIC DNA]</scope>
</reference>
<proteinExistence type="predicted"/>
<feature type="domain" description="Nephrocystin 3-like N-terminal" evidence="3">
    <location>
        <begin position="237"/>
        <end position="273"/>
    </location>
</feature>
<keyword evidence="5" id="KW-1185">Reference proteome</keyword>
<protein>
    <submittedName>
        <fullName evidence="4">Uncharacterized protein</fullName>
    </submittedName>
</protein>
<keyword evidence="1" id="KW-0677">Repeat</keyword>
<comment type="caution">
    <text evidence="4">The sequence shown here is derived from an EMBL/GenBank/DDBJ whole genome shotgun (WGS) entry which is preliminary data.</text>
</comment>
<dbReference type="InterPro" id="IPR056125">
    <property type="entry name" value="DUF7708"/>
</dbReference>
<organism evidence="4 5">
    <name type="scientific">Clonostachys solani</name>
    <dbReference type="NCBI Taxonomy" id="160281"/>
    <lineage>
        <taxon>Eukaryota</taxon>
        <taxon>Fungi</taxon>
        <taxon>Dikarya</taxon>
        <taxon>Ascomycota</taxon>
        <taxon>Pezizomycotina</taxon>
        <taxon>Sordariomycetes</taxon>
        <taxon>Hypocreomycetidae</taxon>
        <taxon>Hypocreales</taxon>
        <taxon>Bionectriaceae</taxon>
        <taxon>Clonostachys</taxon>
    </lineage>
</organism>
<dbReference type="OrthoDB" id="7464126at2759"/>
<dbReference type="AlphaFoldDB" id="A0A9N9YYD1"/>
<dbReference type="Pfam" id="PF24809">
    <property type="entry name" value="DUF7708"/>
    <property type="match status" value="1"/>
</dbReference>
<dbReference type="PANTHER" id="PTHR10039">
    <property type="entry name" value="AMELOGENIN"/>
    <property type="match status" value="1"/>
</dbReference>
<reference evidence="4 5" key="2">
    <citation type="submission" date="2021-10" db="EMBL/GenBank/DDBJ databases">
        <authorList>
            <person name="Piombo E."/>
        </authorList>
    </citation>
    <scope>NUCLEOTIDE SEQUENCE [LARGE SCALE GENOMIC DNA]</scope>
</reference>
<evidence type="ECO:0000259" key="3">
    <source>
        <dbReference type="Pfam" id="PF24883"/>
    </source>
</evidence>
<gene>
    <name evidence="4" type="ORF">CSOL1703_00011245</name>
</gene>
<sequence length="308" mass="35444">MSSELWKSAVNRSQNLLSPAEQEQYGKCGPKDLLMDFQSSTLERVHLSKFHVFCEHIDPLLAIIECLGKSMSIAVDMLSPIWVSIRIIFQITRGYRVCFKQIIALFQRIGQSLPRLLVYEHLFPKHEPIQVAILSIYVDVINLVASVRAFAERPTFRLVCRVFWKPLEQTFSECISHISDQSELVEREANVAHMQEESRTRAEVRRIQAKDSLDKANRWLNARQCHEEKDPISLAQGTCQWILSRPELCQWTSDETIQLLWIEGPPGCGKSTLPRAGATIRSPQVMDFSAVQNLKRNSRIPYRNILQK</sequence>
<evidence type="ECO:0000313" key="5">
    <source>
        <dbReference type="Proteomes" id="UP000775872"/>
    </source>
</evidence>
<feature type="domain" description="DUF7708" evidence="2">
    <location>
        <begin position="81"/>
        <end position="196"/>
    </location>
</feature>
<dbReference type="Proteomes" id="UP000775872">
    <property type="component" value="Unassembled WGS sequence"/>
</dbReference>
<evidence type="ECO:0000313" key="4">
    <source>
        <dbReference type="EMBL" id="CAH0045494.1"/>
    </source>
</evidence>
<name>A0A9N9YYD1_9HYPO</name>
<dbReference type="InterPro" id="IPR056884">
    <property type="entry name" value="NPHP3-like_N"/>
</dbReference>
<dbReference type="Pfam" id="PF24883">
    <property type="entry name" value="NPHP3_N"/>
    <property type="match status" value="1"/>
</dbReference>
<evidence type="ECO:0000259" key="2">
    <source>
        <dbReference type="Pfam" id="PF24809"/>
    </source>
</evidence>
<evidence type="ECO:0000256" key="1">
    <source>
        <dbReference type="ARBA" id="ARBA00022737"/>
    </source>
</evidence>